<dbReference type="EMBL" id="QFFJ01000002">
    <property type="protein sequence ID" value="RBL88528.1"/>
    <property type="molecule type" value="Genomic_DNA"/>
</dbReference>
<accession>A0A365XQX2</accession>
<dbReference type="AlphaFoldDB" id="A0A365XQX2"/>
<name>A0A365XQX2_9BACT</name>
<sequence>MAITVKPHQCLFDIVLRETGSISSVFTIAMLNDINITDELTGGQVLETTGATILDNSVTTYYRDFNIYPGTSLTLDSATISRGGIGFMGIGIDFKIS</sequence>
<protein>
    <submittedName>
        <fullName evidence="1">Uncharacterized protein</fullName>
    </submittedName>
</protein>
<gene>
    <name evidence="1" type="ORF">DF182_18285</name>
</gene>
<dbReference type="RefSeq" id="WP_113617270.1">
    <property type="nucleotide sequence ID" value="NZ_QFFJ01000002.1"/>
</dbReference>
<evidence type="ECO:0000313" key="1">
    <source>
        <dbReference type="EMBL" id="RBL88528.1"/>
    </source>
</evidence>
<organism evidence="1 2">
    <name type="scientific">Chitinophaga flava</name>
    <dbReference type="NCBI Taxonomy" id="2259036"/>
    <lineage>
        <taxon>Bacteria</taxon>
        <taxon>Pseudomonadati</taxon>
        <taxon>Bacteroidota</taxon>
        <taxon>Chitinophagia</taxon>
        <taxon>Chitinophagales</taxon>
        <taxon>Chitinophagaceae</taxon>
        <taxon>Chitinophaga</taxon>
    </lineage>
</organism>
<reference evidence="1 2" key="1">
    <citation type="submission" date="2018-05" db="EMBL/GenBank/DDBJ databases">
        <title>Chitinophaga sp. K3CV102501T nov., isolated from isolated from a monsoon evergreen broad-leaved forest soil.</title>
        <authorList>
            <person name="Lv Y."/>
        </authorList>
    </citation>
    <scope>NUCLEOTIDE SEQUENCE [LARGE SCALE GENOMIC DNA]</scope>
    <source>
        <strain evidence="1 2">GDMCC 1.1325</strain>
    </source>
</reference>
<dbReference type="OrthoDB" id="1100373at2"/>
<keyword evidence="2" id="KW-1185">Reference proteome</keyword>
<dbReference type="Proteomes" id="UP000253410">
    <property type="component" value="Unassembled WGS sequence"/>
</dbReference>
<comment type="caution">
    <text evidence="1">The sequence shown here is derived from an EMBL/GenBank/DDBJ whole genome shotgun (WGS) entry which is preliminary data.</text>
</comment>
<proteinExistence type="predicted"/>
<evidence type="ECO:0000313" key="2">
    <source>
        <dbReference type="Proteomes" id="UP000253410"/>
    </source>
</evidence>